<dbReference type="EMBL" id="AP005580">
    <property type="protein sequence ID" value="BAD25970.1"/>
    <property type="molecule type" value="Genomic_DNA"/>
</dbReference>
<reference evidence="2" key="2">
    <citation type="submission" date="2002-07" db="EMBL/GenBank/DDBJ databases">
        <title>Oryza sativa nipponbare(GA3) genomic DNA, chromosome 9, PAC clone:P0564H06.</title>
        <authorList>
            <person name="Sasaki T."/>
            <person name="Matsumoto T."/>
            <person name="Katayose Y."/>
        </authorList>
    </citation>
    <scope>NUCLEOTIDE SEQUENCE</scope>
</reference>
<evidence type="ECO:0000313" key="3">
    <source>
        <dbReference type="EMBL" id="BAD25970.1"/>
    </source>
</evidence>
<dbReference type="EMBL" id="AP005525">
    <property type="protein sequence ID" value="BAD25913.1"/>
    <property type="molecule type" value="Genomic_DNA"/>
</dbReference>
<evidence type="ECO:0000256" key="1">
    <source>
        <dbReference type="SAM" id="MobiDB-lite"/>
    </source>
</evidence>
<proteinExistence type="predicted"/>
<protein>
    <submittedName>
        <fullName evidence="3">Uncharacterized protein</fullName>
    </submittedName>
</protein>
<evidence type="ECO:0000313" key="4">
    <source>
        <dbReference type="Proteomes" id="UP000000763"/>
    </source>
</evidence>
<feature type="region of interest" description="Disordered" evidence="1">
    <location>
        <begin position="23"/>
        <end position="68"/>
    </location>
</feature>
<reference evidence="3" key="1">
    <citation type="submission" date="2002-07" db="EMBL/GenBank/DDBJ databases">
        <title>Oryza sativa nipponbare(GA3) genomic DNA, chromosome 9, BAC clone:OJ1759_F09.</title>
        <authorList>
            <person name="Sasaki T."/>
            <person name="Matsumoto T."/>
            <person name="Hattori M."/>
            <person name="Sakaki Y."/>
            <person name="Katayose Y."/>
        </authorList>
    </citation>
    <scope>NUCLEOTIDE SEQUENCE</scope>
</reference>
<feature type="compositionally biased region" description="Basic and acidic residues" evidence="1">
    <location>
        <begin position="52"/>
        <end position="68"/>
    </location>
</feature>
<accession>Q6H5M9</accession>
<evidence type="ECO:0000313" key="2">
    <source>
        <dbReference type="EMBL" id="BAD25913.1"/>
    </source>
</evidence>
<reference evidence="4" key="4">
    <citation type="journal article" date="2008" name="Nucleic Acids Res.">
        <title>The rice annotation project database (RAP-DB): 2008 update.</title>
        <authorList>
            <consortium name="The rice annotation project (RAP)"/>
        </authorList>
    </citation>
    <scope>GENOME REANNOTATION</scope>
    <source>
        <strain evidence="4">cv. Nipponbare</strain>
    </source>
</reference>
<name>Q6H5M9_ORYSJ</name>
<dbReference type="Proteomes" id="UP000000763">
    <property type="component" value="Chromosome 9"/>
</dbReference>
<sequence>MGRLRTVGLEQVAGVKRGILKGQQAQEPVLSDRSRKPTDSAAAVRTTLEQIGLRRPENREMKQALQEKRPTEHELLGVCILNACKLGRKTSSKRTKKSLHFECLKNKNCPTCRIRTSDLRISLHQTTVLRSTN</sequence>
<organism evidence="3 4">
    <name type="scientific">Oryza sativa subsp. japonica</name>
    <name type="common">Rice</name>
    <dbReference type="NCBI Taxonomy" id="39947"/>
    <lineage>
        <taxon>Eukaryota</taxon>
        <taxon>Viridiplantae</taxon>
        <taxon>Streptophyta</taxon>
        <taxon>Embryophyta</taxon>
        <taxon>Tracheophyta</taxon>
        <taxon>Spermatophyta</taxon>
        <taxon>Magnoliopsida</taxon>
        <taxon>Liliopsida</taxon>
        <taxon>Poales</taxon>
        <taxon>Poaceae</taxon>
        <taxon>BOP clade</taxon>
        <taxon>Oryzoideae</taxon>
        <taxon>Oryzeae</taxon>
        <taxon>Oryzinae</taxon>
        <taxon>Oryza</taxon>
        <taxon>Oryza sativa</taxon>
    </lineage>
</organism>
<gene>
    <name evidence="3" type="ORF">OJ1759_F09.2</name>
    <name evidence="2" type="ORF">P0564H06.8</name>
</gene>
<reference evidence="4" key="3">
    <citation type="journal article" date="2005" name="Nature">
        <title>The map-based sequence of the rice genome.</title>
        <authorList>
            <consortium name="International rice genome sequencing project (IRGSP)"/>
            <person name="Matsumoto T."/>
            <person name="Wu J."/>
            <person name="Kanamori H."/>
            <person name="Katayose Y."/>
            <person name="Fujisawa M."/>
            <person name="Namiki N."/>
            <person name="Mizuno H."/>
            <person name="Yamamoto K."/>
            <person name="Antonio B.A."/>
            <person name="Baba T."/>
            <person name="Sakata K."/>
            <person name="Nagamura Y."/>
            <person name="Aoki H."/>
            <person name="Arikawa K."/>
            <person name="Arita K."/>
            <person name="Bito T."/>
            <person name="Chiden Y."/>
            <person name="Fujitsuka N."/>
            <person name="Fukunaka R."/>
            <person name="Hamada M."/>
            <person name="Harada C."/>
            <person name="Hayashi A."/>
            <person name="Hijishita S."/>
            <person name="Honda M."/>
            <person name="Hosokawa S."/>
            <person name="Ichikawa Y."/>
            <person name="Idonuma A."/>
            <person name="Iijima M."/>
            <person name="Ikeda M."/>
            <person name="Ikeno M."/>
            <person name="Ito K."/>
            <person name="Ito S."/>
            <person name="Ito T."/>
            <person name="Ito Y."/>
            <person name="Ito Y."/>
            <person name="Iwabuchi A."/>
            <person name="Kamiya K."/>
            <person name="Karasawa W."/>
            <person name="Kurita K."/>
            <person name="Katagiri S."/>
            <person name="Kikuta A."/>
            <person name="Kobayashi H."/>
            <person name="Kobayashi N."/>
            <person name="Machita K."/>
            <person name="Maehara T."/>
            <person name="Masukawa M."/>
            <person name="Mizubayashi T."/>
            <person name="Mukai Y."/>
            <person name="Nagasaki H."/>
            <person name="Nagata Y."/>
            <person name="Naito S."/>
            <person name="Nakashima M."/>
            <person name="Nakama Y."/>
            <person name="Nakamichi Y."/>
            <person name="Nakamura M."/>
            <person name="Meguro A."/>
            <person name="Negishi M."/>
            <person name="Ohta I."/>
            <person name="Ohta T."/>
            <person name="Okamoto M."/>
            <person name="Ono N."/>
            <person name="Saji S."/>
            <person name="Sakaguchi M."/>
            <person name="Sakai K."/>
            <person name="Shibata M."/>
            <person name="Shimokawa T."/>
            <person name="Song J."/>
            <person name="Takazaki Y."/>
            <person name="Terasawa K."/>
            <person name="Tsugane M."/>
            <person name="Tsuji K."/>
            <person name="Ueda S."/>
            <person name="Waki K."/>
            <person name="Yamagata H."/>
            <person name="Yamamoto M."/>
            <person name="Yamamoto S."/>
            <person name="Yamane H."/>
            <person name="Yoshiki S."/>
            <person name="Yoshihara R."/>
            <person name="Yukawa K."/>
            <person name="Zhong H."/>
            <person name="Yano M."/>
            <person name="Yuan Q."/>
            <person name="Ouyang S."/>
            <person name="Liu J."/>
            <person name="Jones K.M."/>
            <person name="Gansberger K."/>
            <person name="Moffat K."/>
            <person name="Hill J."/>
            <person name="Bera J."/>
            <person name="Fadrosh D."/>
            <person name="Jin S."/>
            <person name="Johri S."/>
            <person name="Kim M."/>
            <person name="Overton L."/>
            <person name="Reardon M."/>
            <person name="Tsitrin T."/>
            <person name="Vuong H."/>
            <person name="Weaver B."/>
            <person name="Ciecko A."/>
            <person name="Tallon L."/>
            <person name="Jackson J."/>
            <person name="Pai G."/>
            <person name="Aken S.V."/>
            <person name="Utterback T."/>
            <person name="Reidmuller S."/>
            <person name="Feldblyum T."/>
            <person name="Hsiao J."/>
            <person name="Zismann V."/>
            <person name="Iobst S."/>
            <person name="de Vazeille A.R."/>
            <person name="Buell C.R."/>
            <person name="Ying K."/>
            <person name="Li Y."/>
            <person name="Lu T."/>
            <person name="Huang Y."/>
            <person name="Zhao Q."/>
            <person name="Feng Q."/>
            <person name="Zhang L."/>
            <person name="Zhu J."/>
            <person name="Weng Q."/>
            <person name="Mu J."/>
            <person name="Lu Y."/>
            <person name="Fan D."/>
            <person name="Liu Y."/>
            <person name="Guan J."/>
            <person name="Zhang Y."/>
            <person name="Yu S."/>
            <person name="Liu X."/>
            <person name="Zhang Y."/>
            <person name="Hong G."/>
            <person name="Han B."/>
            <person name="Choisne N."/>
            <person name="Demange N."/>
            <person name="Orjeda G."/>
            <person name="Samain S."/>
            <person name="Cattolico L."/>
            <person name="Pelletier E."/>
            <person name="Couloux A."/>
            <person name="Segurens B."/>
            <person name="Wincker P."/>
            <person name="D'Hont A."/>
            <person name="Scarpelli C."/>
            <person name="Weissenbach J."/>
            <person name="Salanoubat M."/>
            <person name="Quetier F."/>
            <person name="Yu Y."/>
            <person name="Kim H.R."/>
            <person name="Rambo T."/>
            <person name="Currie J."/>
            <person name="Collura K."/>
            <person name="Luo M."/>
            <person name="Yang T."/>
            <person name="Ammiraju J.S.S."/>
            <person name="Engler F."/>
            <person name="Soderlund C."/>
            <person name="Wing R.A."/>
            <person name="Palmer L.E."/>
            <person name="de la Bastide M."/>
            <person name="Spiegel L."/>
            <person name="Nascimento L."/>
            <person name="Zutavern T."/>
            <person name="O'Shaughnessy A."/>
            <person name="Dike S."/>
            <person name="Dedhia N."/>
            <person name="Preston R."/>
            <person name="Balija V."/>
            <person name="McCombie W.R."/>
            <person name="Chow T."/>
            <person name="Chen H."/>
            <person name="Chung M."/>
            <person name="Chen C."/>
            <person name="Shaw J."/>
            <person name="Wu H."/>
            <person name="Hsiao K."/>
            <person name="Chao Y."/>
            <person name="Chu M."/>
            <person name="Cheng C."/>
            <person name="Hour A."/>
            <person name="Lee P."/>
            <person name="Lin S."/>
            <person name="Lin Y."/>
            <person name="Liou J."/>
            <person name="Liu S."/>
            <person name="Hsing Y."/>
            <person name="Raghuvanshi S."/>
            <person name="Mohanty A."/>
            <person name="Bharti A.K."/>
            <person name="Gaur A."/>
            <person name="Gupta V."/>
            <person name="Kumar D."/>
            <person name="Ravi V."/>
            <person name="Vij S."/>
            <person name="Kapur A."/>
            <person name="Khurana P."/>
            <person name="Khurana P."/>
            <person name="Khurana J.P."/>
            <person name="Tyagi A.K."/>
            <person name="Gaikwad K."/>
            <person name="Singh A."/>
            <person name="Dalal V."/>
            <person name="Srivastava S."/>
            <person name="Dixit A."/>
            <person name="Pal A.K."/>
            <person name="Ghazi I.A."/>
            <person name="Yadav M."/>
            <person name="Pandit A."/>
            <person name="Bhargava A."/>
            <person name="Sureshbabu K."/>
            <person name="Batra K."/>
            <person name="Sharma T.R."/>
            <person name="Mohapatra T."/>
            <person name="Singh N.K."/>
            <person name="Messing J."/>
            <person name="Nelson A.B."/>
            <person name="Fuks G."/>
            <person name="Kavchok S."/>
            <person name="Keizer G."/>
            <person name="Linton E."/>
            <person name="Llaca V."/>
            <person name="Song R."/>
            <person name="Tanyolac B."/>
            <person name="Young S."/>
            <person name="Ho-Il K."/>
            <person name="Hahn J.H."/>
            <person name="Sangsakoo G."/>
            <person name="Vanavichit A."/>
            <person name="de Mattos Luiz.A.T."/>
            <person name="Zimmer P.D."/>
            <person name="Malone G."/>
            <person name="Dellagostin O."/>
            <person name="de Oliveira A.C."/>
            <person name="Bevan M."/>
            <person name="Bancroft I."/>
            <person name="Minx P."/>
            <person name="Cordum H."/>
            <person name="Wilson R."/>
            <person name="Cheng Z."/>
            <person name="Jin W."/>
            <person name="Jiang J."/>
            <person name="Leong S.A."/>
            <person name="Iwama H."/>
            <person name="Gojobori T."/>
            <person name="Itoh T."/>
            <person name="Niimura Y."/>
            <person name="Fujii Y."/>
            <person name="Habara T."/>
            <person name="Sakai H."/>
            <person name="Sato Y."/>
            <person name="Wilson G."/>
            <person name="Kumar K."/>
            <person name="McCouch S."/>
            <person name="Juretic N."/>
            <person name="Hoen D."/>
            <person name="Wright S."/>
            <person name="Bruskiewich R."/>
            <person name="Bureau T."/>
            <person name="Miyao A."/>
            <person name="Hirochika H."/>
            <person name="Nishikawa T."/>
            <person name="Kadowaki K."/>
            <person name="Sugiura M."/>
            <person name="Burr B."/>
            <person name="Sasaki T."/>
        </authorList>
    </citation>
    <scope>NUCLEOTIDE SEQUENCE [LARGE SCALE GENOMIC DNA]</scope>
    <source>
        <strain evidence="4">cv. Nipponbare</strain>
    </source>
</reference>
<dbReference type="AlphaFoldDB" id="Q6H5M9"/>